<proteinExistence type="predicted"/>
<dbReference type="SUPFAM" id="SSF46785">
    <property type="entry name" value="Winged helix' DNA-binding domain"/>
    <property type="match status" value="1"/>
</dbReference>
<dbReference type="EMBL" id="JBHLWN010000021">
    <property type="protein sequence ID" value="MFC0211708.1"/>
    <property type="molecule type" value="Genomic_DNA"/>
</dbReference>
<protein>
    <submittedName>
        <fullName evidence="4">Helix-turn-helix transcriptional regulator</fullName>
    </submittedName>
</protein>
<sequence length="222" mass="23274">MEIVALVRKQAPITGEQIAETLGISRPTIRSDLAVLVMLGYLDAKPKVGYTAGKAAPDGIAGGRKLLELKVKDIQGIPVIVRDTATVHDAVVTLFIENTSGLVVADENGGLLGVVSRKDLLKVTLGNASAASMPVTLVMTRKPNVVTVGPDDYVIDAARKMIHHQVESLPVVVRRSGTGSGSGERGEDWLEVVGRVSKTSMTRVLVEVAAGFRLGGGGGDDE</sequence>
<dbReference type="Gene3D" id="1.10.10.10">
    <property type="entry name" value="Winged helix-like DNA-binding domain superfamily/Winged helix DNA-binding domain"/>
    <property type="match status" value="1"/>
</dbReference>
<comment type="caution">
    <text evidence="4">The sequence shown here is derived from an EMBL/GenBank/DDBJ whole genome shotgun (WGS) entry which is preliminary data.</text>
</comment>
<dbReference type="Gene3D" id="3.10.580.10">
    <property type="entry name" value="CBS-domain"/>
    <property type="match status" value="1"/>
</dbReference>
<evidence type="ECO:0000313" key="4">
    <source>
        <dbReference type="EMBL" id="MFC0211708.1"/>
    </source>
</evidence>
<evidence type="ECO:0000256" key="2">
    <source>
        <dbReference type="PROSITE-ProRule" id="PRU00703"/>
    </source>
</evidence>
<evidence type="ECO:0000259" key="3">
    <source>
        <dbReference type="PROSITE" id="PS51371"/>
    </source>
</evidence>
<dbReference type="PROSITE" id="PS51371">
    <property type="entry name" value="CBS"/>
    <property type="match status" value="2"/>
</dbReference>
<feature type="domain" description="CBS" evidence="3">
    <location>
        <begin position="73"/>
        <end position="132"/>
    </location>
</feature>
<dbReference type="PANTHER" id="PTHR48108:SF32">
    <property type="entry name" value="TRANSCRIPTIONAL REPRESSOR CCPN"/>
    <property type="match status" value="1"/>
</dbReference>
<keyword evidence="2" id="KW-0129">CBS domain</keyword>
<dbReference type="InterPro" id="IPR000644">
    <property type="entry name" value="CBS_dom"/>
</dbReference>
<dbReference type="SUPFAM" id="SSF54631">
    <property type="entry name" value="CBS-domain pair"/>
    <property type="match status" value="1"/>
</dbReference>
<dbReference type="Proteomes" id="UP001589776">
    <property type="component" value="Unassembled WGS sequence"/>
</dbReference>
<dbReference type="CDD" id="cd04617">
    <property type="entry name" value="CBS_pair_CcpN"/>
    <property type="match status" value="1"/>
</dbReference>
<gene>
    <name evidence="4" type="ORF">ACFFK0_04435</name>
</gene>
<feature type="domain" description="CBS" evidence="3">
    <location>
        <begin position="139"/>
        <end position="211"/>
    </location>
</feature>
<organism evidence="4 5">
    <name type="scientific">Paenibacillus chartarius</name>
    <dbReference type="NCBI Taxonomy" id="747481"/>
    <lineage>
        <taxon>Bacteria</taxon>
        <taxon>Bacillati</taxon>
        <taxon>Bacillota</taxon>
        <taxon>Bacilli</taxon>
        <taxon>Bacillales</taxon>
        <taxon>Paenibacillaceae</taxon>
        <taxon>Paenibacillus</taxon>
    </lineage>
</organism>
<dbReference type="InterPro" id="IPR036388">
    <property type="entry name" value="WH-like_DNA-bd_sf"/>
</dbReference>
<keyword evidence="1" id="KW-0677">Repeat</keyword>
<evidence type="ECO:0000256" key="1">
    <source>
        <dbReference type="ARBA" id="ARBA00022737"/>
    </source>
</evidence>
<dbReference type="RefSeq" id="WP_377468704.1">
    <property type="nucleotide sequence ID" value="NZ_JBHLWN010000021.1"/>
</dbReference>
<dbReference type="SMART" id="SM00116">
    <property type="entry name" value="CBS"/>
    <property type="match status" value="2"/>
</dbReference>
<accession>A0ABV6DGD4</accession>
<reference evidence="4 5" key="1">
    <citation type="submission" date="2024-09" db="EMBL/GenBank/DDBJ databases">
        <authorList>
            <person name="Sun Q."/>
            <person name="Mori K."/>
        </authorList>
    </citation>
    <scope>NUCLEOTIDE SEQUENCE [LARGE SCALE GENOMIC DNA]</scope>
    <source>
        <strain evidence="4 5">CCM 7759</strain>
    </source>
</reference>
<dbReference type="InterPro" id="IPR046342">
    <property type="entry name" value="CBS_dom_sf"/>
</dbReference>
<dbReference type="InterPro" id="IPR036390">
    <property type="entry name" value="WH_DNA-bd_sf"/>
</dbReference>
<dbReference type="Pfam" id="PF08279">
    <property type="entry name" value="HTH_11"/>
    <property type="match status" value="1"/>
</dbReference>
<evidence type="ECO:0000313" key="5">
    <source>
        <dbReference type="Proteomes" id="UP001589776"/>
    </source>
</evidence>
<name>A0ABV6DGD4_9BACL</name>
<keyword evidence="5" id="KW-1185">Reference proteome</keyword>
<dbReference type="Pfam" id="PF00571">
    <property type="entry name" value="CBS"/>
    <property type="match status" value="2"/>
</dbReference>
<dbReference type="PANTHER" id="PTHR48108">
    <property type="entry name" value="CBS DOMAIN-CONTAINING PROTEIN CBSX2, CHLOROPLASTIC"/>
    <property type="match status" value="1"/>
</dbReference>
<dbReference type="InterPro" id="IPR013196">
    <property type="entry name" value="HTH_11"/>
</dbReference>
<dbReference type="InterPro" id="IPR051462">
    <property type="entry name" value="CBS_domain-containing"/>
</dbReference>